<dbReference type="GeneID" id="97309425"/>
<protein>
    <submittedName>
        <fullName evidence="2">Uncharacterized protein</fullName>
    </submittedName>
</protein>
<comment type="caution">
    <text evidence="2">The sequence shown here is derived from an EMBL/GenBank/DDBJ whole genome shotgun (WGS) entry which is preliminary data.</text>
</comment>
<evidence type="ECO:0000256" key="1">
    <source>
        <dbReference type="SAM" id="MobiDB-lite"/>
    </source>
</evidence>
<dbReference type="AlphaFoldDB" id="A0A4Y8MJJ5"/>
<proteinExistence type="predicted"/>
<dbReference type="EMBL" id="SNVI01000005">
    <property type="protein sequence ID" value="TFE37602.1"/>
    <property type="molecule type" value="Genomic_DNA"/>
</dbReference>
<name>A0A4Y8MJJ5_9BURK</name>
<dbReference type="Proteomes" id="UP000297385">
    <property type="component" value="Unassembled WGS sequence"/>
</dbReference>
<feature type="region of interest" description="Disordered" evidence="1">
    <location>
        <begin position="380"/>
        <end position="416"/>
    </location>
</feature>
<sequence length="416" mass="43406">MHDVKKRKEVSRAQSFRVGNHLLARQWRNVAASCICALFATGCSIPTGPTPIMTANWMAPPSATAAAPAQASAPIPASAAPAVASGMGLLADKFNAAAAVSLNTPTDQSSAHTMLEAGFLLIYASCWDYFRSAGQKQHWIIVANDYVAAAGTLATSILALTHAGSAAVTATALVTSTFVAGTSIYTKDFLFAAENIDSVRTLTLNALVTHQNKVRTDPGALTGYTALVAIMDDQEICTIPQITTLVRQAITTAKPNGTDNNGNPLNSNGGTLNFTSVIDKSALTAISGFFSPIQPLADNQVVALFWYLFGSPNQQDKDGPICQQLATLPPNLGPVQAVKTGATAGCTYYSPWPQEALVKQLFNGLSPAAVATLQQATDKLKQGGGATTPTQSPQTPGNANGQNAVPSKHININVLQ</sequence>
<evidence type="ECO:0000313" key="3">
    <source>
        <dbReference type="Proteomes" id="UP000297385"/>
    </source>
</evidence>
<evidence type="ECO:0000313" key="2">
    <source>
        <dbReference type="EMBL" id="TFE37602.1"/>
    </source>
</evidence>
<reference evidence="2 3" key="1">
    <citation type="submission" date="2019-03" db="EMBL/GenBank/DDBJ databases">
        <title>Complete Genome Sequence of Paraburkholderia dipogonis ICMP 19430T, a Nitrogen-fixing Symbiont of the South African Invasive Legume Dipogon lignosus in New Zealand.</title>
        <authorList>
            <person name="De Meyer S.E."/>
        </authorList>
    </citation>
    <scope>NUCLEOTIDE SEQUENCE [LARGE SCALE GENOMIC DNA]</scope>
    <source>
        <strain evidence="2 3">ICMP 19430</strain>
    </source>
</reference>
<accession>A0A4Y8MJJ5</accession>
<dbReference type="RefSeq" id="WP_134466125.1">
    <property type="nucleotide sequence ID" value="NZ_JBHMFL010000137.1"/>
</dbReference>
<gene>
    <name evidence="2" type="ORF">E2553_39975</name>
</gene>
<feature type="compositionally biased region" description="Polar residues" evidence="1">
    <location>
        <begin position="387"/>
        <end position="405"/>
    </location>
</feature>
<organism evidence="2 3">
    <name type="scientific">Paraburkholderia dipogonis</name>
    <dbReference type="NCBI Taxonomy" id="1211383"/>
    <lineage>
        <taxon>Bacteria</taxon>
        <taxon>Pseudomonadati</taxon>
        <taxon>Pseudomonadota</taxon>
        <taxon>Betaproteobacteria</taxon>
        <taxon>Burkholderiales</taxon>
        <taxon>Burkholderiaceae</taxon>
        <taxon>Paraburkholderia</taxon>
    </lineage>
</organism>